<dbReference type="InterPro" id="IPR050679">
    <property type="entry name" value="Bact_HTH_transcr_reg"/>
</dbReference>
<dbReference type="SMART" id="SM00866">
    <property type="entry name" value="UTRA"/>
    <property type="match status" value="1"/>
</dbReference>
<reference evidence="5 6" key="1">
    <citation type="journal article" date="2015" name="Int. J. Syst. Evol. Microbiol.">
        <title>Exiguobacterium enclense sp. nov., isolated from sediment.</title>
        <authorList>
            <person name="Dastager S.G."/>
            <person name="Mawlankar R."/>
            <person name="Sonalkar V.V."/>
            <person name="Thorat M.N."/>
            <person name="Mual P."/>
            <person name="Verma A."/>
            <person name="Krishnamurthi S."/>
            <person name="Tang S.K."/>
            <person name="Li W.J."/>
        </authorList>
    </citation>
    <scope>NUCLEOTIDE SEQUENCE [LARGE SCALE GENOMIC DNA]</scope>
    <source>
        <strain evidence="5 6">NIO-1109</strain>
    </source>
</reference>
<gene>
    <name evidence="5" type="ORF">AS033_14045</name>
</gene>
<evidence type="ECO:0000313" key="6">
    <source>
        <dbReference type="Proteomes" id="UP000053797"/>
    </source>
</evidence>
<organism evidence="5 6">
    <name type="scientific">Exiguobacterium indicum</name>
    <dbReference type="NCBI Taxonomy" id="296995"/>
    <lineage>
        <taxon>Bacteria</taxon>
        <taxon>Bacillati</taxon>
        <taxon>Bacillota</taxon>
        <taxon>Bacilli</taxon>
        <taxon>Bacillales</taxon>
        <taxon>Bacillales Family XII. Incertae Sedis</taxon>
        <taxon>Exiguobacterium</taxon>
    </lineage>
</organism>
<accession>A0A0V8GC15</accession>
<evidence type="ECO:0000256" key="2">
    <source>
        <dbReference type="ARBA" id="ARBA00023125"/>
    </source>
</evidence>
<dbReference type="InterPro" id="IPR011663">
    <property type="entry name" value="UTRA"/>
</dbReference>
<dbReference type="InterPro" id="IPR036388">
    <property type="entry name" value="WH-like_DNA-bd_sf"/>
</dbReference>
<keyword evidence="3" id="KW-0804">Transcription</keyword>
<dbReference type="GO" id="GO:0003677">
    <property type="term" value="F:DNA binding"/>
    <property type="evidence" value="ECO:0007669"/>
    <property type="project" value="UniProtKB-KW"/>
</dbReference>
<dbReference type="RefSeq" id="WP_058265805.1">
    <property type="nucleotide sequence ID" value="NZ_FMYN01000006.1"/>
</dbReference>
<dbReference type="PROSITE" id="PS50949">
    <property type="entry name" value="HTH_GNTR"/>
    <property type="match status" value="1"/>
</dbReference>
<dbReference type="EMBL" id="LNQL01000006">
    <property type="protein sequence ID" value="KSU47781.1"/>
    <property type="molecule type" value="Genomic_DNA"/>
</dbReference>
<dbReference type="OrthoDB" id="369138at2"/>
<dbReference type="Pfam" id="PF07702">
    <property type="entry name" value="UTRA"/>
    <property type="match status" value="1"/>
</dbReference>
<dbReference type="Pfam" id="PF00392">
    <property type="entry name" value="GntR"/>
    <property type="match status" value="1"/>
</dbReference>
<dbReference type="GO" id="GO:0003700">
    <property type="term" value="F:DNA-binding transcription factor activity"/>
    <property type="evidence" value="ECO:0007669"/>
    <property type="project" value="InterPro"/>
</dbReference>
<protein>
    <submittedName>
        <fullName evidence="5">GntR family transcriptional regulator</fullName>
    </submittedName>
</protein>
<dbReference type="CDD" id="cd07377">
    <property type="entry name" value="WHTH_GntR"/>
    <property type="match status" value="1"/>
</dbReference>
<comment type="caution">
    <text evidence="5">The sequence shown here is derived from an EMBL/GenBank/DDBJ whole genome shotgun (WGS) entry which is preliminary data.</text>
</comment>
<dbReference type="InterPro" id="IPR036390">
    <property type="entry name" value="WH_DNA-bd_sf"/>
</dbReference>
<dbReference type="Gene3D" id="3.40.1410.10">
    <property type="entry name" value="Chorismate lyase-like"/>
    <property type="match status" value="1"/>
</dbReference>
<dbReference type="PRINTS" id="PR00035">
    <property type="entry name" value="HTHGNTR"/>
</dbReference>
<evidence type="ECO:0000256" key="1">
    <source>
        <dbReference type="ARBA" id="ARBA00023015"/>
    </source>
</evidence>
<dbReference type="SMART" id="SM00345">
    <property type="entry name" value="HTH_GNTR"/>
    <property type="match status" value="1"/>
</dbReference>
<dbReference type="InterPro" id="IPR028978">
    <property type="entry name" value="Chorismate_lyase_/UTRA_dom_sf"/>
</dbReference>
<dbReference type="InterPro" id="IPR000524">
    <property type="entry name" value="Tscrpt_reg_HTH_GntR"/>
</dbReference>
<name>A0A0V8GC15_9BACL</name>
<keyword evidence="1" id="KW-0805">Transcription regulation</keyword>
<dbReference type="PANTHER" id="PTHR44846:SF1">
    <property type="entry name" value="MANNOSYL-D-GLYCERATE TRANSPORT_METABOLISM SYSTEM REPRESSOR MNGR-RELATED"/>
    <property type="match status" value="1"/>
</dbReference>
<dbReference type="AlphaFoldDB" id="A0A0V8GC15"/>
<dbReference type="SUPFAM" id="SSF64288">
    <property type="entry name" value="Chorismate lyase-like"/>
    <property type="match status" value="1"/>
</dbReference>
<keyword evidence="2" id="KW-0238">DNA-binding</keyword>
<evidence type="ECO:0000313" key="5">
    <source>
        <dbReference type="EMBL" id="KSU47781.1"/>
    </source>
</evidence>
<dbReference type="Gene3D" id="1.10.10.10">
    <property type="entry name" value="Winged helix-like DNA-binding domain superfamily/Winged helix DNA-binding domain"/>
    <property type="match status" value="1"/>
</dbReference>
<dbReference type="SUPFAM" id="SSF46785">
    <property type="entry name" value="Winged helix' DNA-binding domain"/>
    <property type="match status" value="1"/>
</dbReference>
<dbReference type="GO" id="GO:0045892">
    <property type="term" value="P:negative regulation of DNA-templated transcription"/>
    <property type="evidence" value="ECO:0007669"/>
    <property type="project" value="TreeGrafter"/>
</dbReference>
<sequence>MSQSTLQTAIKEELLSRIKRGYYEEGKKFPTEYVLCEEFDVSRTTVRGALNQLTLEGYLIRQQGRGTFVAGKKVRQTLSHTPNNYAAQLAVQGKRGEVSLIQLSVVSATDVLTEVFPVKEQAPIQKIERIRHADGEPTQYEISYIPWSIAPGITKEQAEHSLFDTLSKVFNIQVAKTTESLEIVLADEAISSHLKCPVNAPCFYIETVTEDQEGRIIEYSRSYFRGDKTNFVIERSYR</sequence>
<evidence type="ECO:0000259" key="4">
    <source>
        <dbReference type="PROSITE" id="PS50949"/>
    </source>
</evidence>
<dbReference type="PANTHER" id="PTHR44846">
    <property type="entry name" value="MANNOSYL-D-GLYCERATE TRANSPORT/METABOLISM SYSTEM REPRESSOR MNGR-RELATED"/>
    <property type="match status" value="1"/>
</dbReference>
<dbReference type="Proteomes" id="UP000053797">
    <property type="component" value="Unassembled WGS sequence"/>
</dbReference>
<proteinExistence type="predicted"/>
<feature type="domain" description="HTH gntR-type" evidence="4">
    <location>
        <begin position="4"/>
        <end position="72"/>
    </location>
</feature>
<evidence type="ECO:0000256" key="3">
    <source>
        <dbReference type="ARBA" id="ARBA00023163"/>
    </source>
</evidence>